<dbReference type="EMBL" id="JBHSIY010000006">
    <property type="protein sequence ID" value="MFC4866292.1"/>
    <property type="molecule type" value="Genomic_DNA"/>
</dbReference>
<dbReference type="RefSeq" id="WP_344139778.1">
    <property type="nucleotide sequence ID" value="NZ_BAAAQI010000001.1"/>
</dbReference>
<keyword evidence="2" id="KW-1185">Reference proteome</keyword>
<evidence type="ECO:0000313" key="1">
    <source>
        <dbReference type="EMBL" id="MFC4866292.1"/>
    </source>
</evidence>
<protein>
    <submittedName>
        <fullName evidence="1">Uncharacterized protein</fullName>
    </submittedName>
</protein>
<dbReference type="Proteomes" id="UP001595858">
    <property type="component" value="Unassembled WGS sequence"/>
</dbReference>
<reference evidence="2" key="1">
    <citation type="journal article" date="2019" name="Int. J. Syst. Evol. Microbiol.">
        <title>The Global Catalogue of Microorganisms (GCM) 10K type strain sequencing project: providing services to taxonomists for standard genome sequencing and annotation.</title>
        <authorList>
            <consortium name="The Broad Institute Genomics Platform"/>
            <consortium name="The Broad Institute Genome Sequencing Center for Infectious Disease"/>
            <person name="Wu L."/>
            <person name="Ma J."/>
        </authorList>
    </citation>
    <scope>NUCLEOTIDE SEQUENCE [LARGE SCALE GENOMIC DNA]</scope>
    <source>
        <strain evidence="2">CGMCC 4.7304</strain>
    </source>
</reference>
<gene>
    <name evidence="1" type="ORF">ACFPCZ_06590</name>
</gene>
<evidence type="ECO:0000313" key="2">
    <source>
        <dbReference type="Proteomes" id="UP001595858"/>
    </source>
</evidence>
<sequence length="110" mass="11576">MAVLTVEIFAHAPHDADPLSETQRAGIRAALRCALAPLCVHTTGSLPLLGYEVTPYAGAALIEALCLADSGLDAVDILGARLEAAMSDAPEVFRDWSLHAGRTRVEHADS</sequence>
<proteinExistence type="predicted"/>
<accession>A0ABV9SJ51</accession>
<name>A0ABV9SJ51_9ACTN</name>
<comment type="caution">
    <text evidence="1">The sequence shown here is derived from an EMBL/GenBank/DDBJ whole genome shotgun (WGS) entry which is preliminary data.</text>
</comment>
<organism evidence="1 2">
    <name type="scientific">Streptomonospora arabica</name>
    <dbReference type="NCBI Taxonomy" id="412417"/>
    <lineage>
        <taxon>Bacteria</taxon>
        <taxon>Bacillati</taxon>
        <taxon>Actinomycetota</taxon>
        <taxon>Actinomycetes</taxon>
        <taxon>Streptosporangiales</taxon>
        <taxon>Nocardiopsidaceae</taxon>
        <taxon>Streptomonospora</taxon>
    </lineage>
</organism>